<dbReference type="InterPro" id="IPR036640">
    <property type="entry name" value="ABC1_TM_sf"/>
</dbReference>
<dbReference type="GO" id="GO:0005524">
    <property type="term" value="F:ATP binding"/>
    <property type="evidence" value="ECO:0007669"/>
    <property type="project" value="UniProtKB-KW"/>
</dbReference>
<dbReference type="InterPro" id="IPR003439">
    <property type="entry name" value="ABC_transporter-like_ATP-bd"/>
</dbReference>
<comment type="caution">
    <text evidence="9">The sequence shown here is derived from an EMBL/GenBank/DDBJ whole genome shotgun (WGS) entry which is preliminary data.</text>
</comment>
<dbReference type="Proteomes" id="UP001291309">
    <property type="component" value="Unassembled WGS sequence"/>
</dbReference>
<evidence type="ECO:0000256" key="4">
    <source>
        <dbReference type="ARBA" id="ARBA00022840"/>
    </source>
</evidence>
<dbReference type="InterPro" id="IPR003593">
    <property type="entry name" value="AAA+_ATPase"/>
</dbReference>
<dbReference type="InterPro" id="IPR027417">
    <property type="entry name" value="P-loop_NTPase"/>
</dbReference>
<dbReference type="EMBL" id="JAXIVS010000005">
    <property type="protein sequence ID" value="MDY7228158.1"/>
    <property type="molecule type" value="Genomic_DNA"/>
</dbReference>
<organism evidence="9 10">
    <name type="scientific">Hyalangium rubrum</name>
    <dbReference type="NCBI Taxonomy" id="3103134"/>
    <lineage>
        <taxon>Bacteria</taxon>
        <taxon>Pseudomonadati</taxon>
        <taxon>Myxococcota</taxon>
        <taxon>Myxococcia</taxon>
        <taxon>Myxococcales</taxon>
        <taxon>Cystobacterineae</taxon>
        <taxon>Archangiaceae</taxon>
        <taxon>Hyalangium</taxon>
    </lineage>
</organism>
<dbReference type="InterPro" id="IPR039421">
    <property type="entry name" value="Type_1_exporter"/>
</dbReference>
<evidence type="ECO:0000256" key="7">
    <source>
        <dbReference type="SAM" id="Phobius"/>
    </source>
</evidence>
<dbReference type="PANTHER" id="PTHR24221">
    <property type="entry name" value="ATP-BINDING CASSETTE SUB-FAMILY B"/>
    <property type="match status" value="1"/>
</dbReference>
<keyword evidence="2 7" id="KW-0812">Transmembrane</keyword>
<comment type="subcellular location">
    <subcellularLocation>
        <location evidence="1">Cell membrane</location>
        <topology evidence="1">Multi-pass membrane protein</topology>
    </subcellularLocation>
</comment>
<feature type="transmembrane region" description="Helical" evidence="7">
    <location>
        <begin position="205"/>
        <end position="230"/>
    </location>
</feature>
<dbReference type="InterPro" id="IPR017871">
    <property type="entry name" value="ABC_transporter-like_CS"/>
</dbReference>
<feature type="transmembrane region" description="Helical" evidence="7">
    <location>
        <begin position="321"/>
        <end position="339"/>
    </location>
</feature>
<feature type="domain" description="ABC transporter" evidence="8">
    <location>
        <begin position="518"/>
        <end position="716"/>
    </location>
</feature>
<proteinExistence type="predicted"/>
<keyword evidence="3" id="KW-0547">Nucleotide-binding</keyword>
<keyword evidence="10" id="KW-1185">Reference proteome</keyword>
<gene>
    <name evidence="9" type="ORF">SYV04_17190</name>
</gene>
<dbReference type="Gene3D" id="3.40.50.300">
    <property type="entry name" value="P-loop containing nucleotide triphosphate hydrolases"/>
    <property type="match status" value="1"/>
</dbReference>
<evidence type="ECO:0000259" key="8">
    <source>
        <dbReference type="PROSITE" id="PS50893"/>
    </source>
</evidence>
<evidence type="ECO:0000256" key="5">
    <source>
        <dbReference type="ARBA" id="ARBA00022989"/>
    </source>
</evidence>
<feature type="transmembrane region" description="Helical" evidence="7">
    <location>
        <begin position="345"/>
        <end position="363"/>
    </location>
</feature>
<dbReference type="SUPFAM" id="SSF52540">
    <property type="entry name" value="P-loop containing nucleoside triphosphate hydrolases"/>
    <property type="match status" value="1"/>
</dbReference>
<feature type="transmembrane region" description="Helical" evidence="7">
    <location>
        <begin position="423"/>
        <end position="449"/>
    </location>
</feature>
<evidence type="ECO:0000313" key="9">
    <source>
        <dbReference type="EMBL" id="MDY7228158.1"/>
    </source>
</evidence>
<protein>
    <submittedName>
        <fullName evidence="9">ABC transporter ATP-binding protein</fullName>
    </submittedName>
</protein>
<name>A0ABU5H3W5_9BACT</name>
<dbReference type="SMART" id="SM00382">
    <property type="entry name" value="AAA"/>
    <property type="match status" value="1"/>
</dbReference>
<evidence type="ECO:0000256" key="6">
    <source>
        <dbReference type="ARBA" id="ARBA00023136"/>
    </source>
</evidence>
<keyword evidence="5 7" id="KW-1133">Transmembrane helix</keyword>
<evidence type="ECO:0000256" key="2">
    <source>
        <dbReference type="ARBA" id="ARBA00022692"/>
    </source>
</evidence>
<reference evidence="9 10" key="1">
    <citation type="submission" date="2023-12" db="EMBL/GenBank/DDBJ databases">
        <title>the genome sequence of Hyalangium sp. s54d21.</title>
        <authorList>
            <person name="Zhang X."/>
        </authorList>
    </citation>
    <scope>NUCLEOTIDE SEQUENCE [LARGE SCALE GENOMIC DNA]</scope>
    <source>
        <strain evidence="10">s54d21</strain>
    </source>
</reference>
<dbReference type="PROSITE" id="PS00211">
    <property type="entry name" value="ABC_TRANSPORTER_1"/>
    <property type="match status" value="1"/>
</dbReference>
<dbReference type="CDD" id="cd03228">
    <property type="entry name" value="ABCC_MRP_Like"/>
    <property type="match status" value="1"/>
</dbReference>
<keyword evidence="4 9" id="KW-0067">ATP-binding</keyword>
<dbReference type="RefSeq" id="WP_321546882.1">
    <property type="nucleotide sequence ID" value="NZ_JAXIVS010000005.1"/>
</dbReference>
<evidence type="ECO:0000256" key="3">
    <source>
        <dbReference type="ARBA" id="ARBA00022741"/>
    </source>
</evidence>
<dbReference type="Pfam" id="PF00005">
    <property type="entry name" value="ABC_tran"/>
    <property type="match status" value="1"/>
</dbReference>
<evidence type="ECO:0000256" key="1">
    <source>
        <dbReference type="ARBA" id="ARBA00004651"/>
    </source>
</evidence>
<keyword evidence="6 7" id="KW-0472">Membrane</keyword>
<dbReference type="PANTHER" id="PTHR24221:SF654">
    <property type="entry name" value="ATP-BINDING CASSETTE SUB-FAMILY B MEMBER 6"/>
    <property type="match status" value="1"/>
</dbReference>
<sequence>MISAVETELPAAFVAAWPLRRMGEALQLLARRSGLVSGPQEPLVMERELEAGDVHRLQHWFRHAADTLQVQLQPTSSRYAEVDQLAARCAPAIVRLKAPTTDHYRFLVILRASRKQLTVLTPDSKELTLPVQALREARFAAFEKQLDETIAQRLGPLANRLRASEQQAMRLRAEFRPDLTLSNCWLLRPLPGATRLRTLLRRDRVLSKVATLAVVHAGLALATILAWAVLGKSALAGHGGDGWHVAWALLVLQQVPLLSQGEYLQGVLGLLMGKQFKQHLLRGSFRMSPDEIRKHGSGSLLASVFESEAVELLALETGFQLFAIAANLVLVPLVLSSGAAPKSQVFVFAAFVVLAGLLAWVHLKARRSWTNARMGLTDDLIEKMVGQRTRLAQQPRERWHQGEDERLQDYVQRSKPMDRARLLLVYAPRAWLVLSLVVLGPAIMSGASASRIATSVGGTLLGWLTLQQLSVGGLSLGGAAVAWKTIAPLFRASRRAPTRRERGGIVLDRPSAKGEVVVQANELLFHHPAAPSPTLAGCSFRIHTGDRILLEGTSGSGKTTLASLLAGLRQPESGLLLLRGVDRTTLGDKEFRERIVLVPQFHENHIFSASLAFNLLMGRRWPADAPDFAEAEQVCRELGLGELLDRMPSGLLEMVGDAGWQLSHGEKSRVFLARALLQDADVVILDESFAALDPDTLEQAMACVQARARTLMLIAHP</sequence>
<accession>A0ABU5H3W5</accession>
<evidence type="ECO:0000313" key="10">
    <source>
        <dbReference type="Proteomes" id="UP001291309"/>
    </source>
</evidence>
<dbReference type="SUPFAM" id="SSF90123">
    <property type="entry name" value="ABC transporter transmembrane region"/>
    <property type="match status" value="1"/>
</dbReference>
<dbReference type="PROSITE" id="PS50893">
    <property type="entry name" value="ABC_TRANSPORTER_2"/>
    <property type="match status" value="1"/>
</dbReference>